<accession>A0AAV8VDD2</accession>
<reference evidence="1 2" key="1">
    <citation type="journal article" date="2023" name="Insect Mol. Biol.">
        <title>Genome sequencing provides insights into the evolution of gene families encoding plant cell wall-degrading enzymes in longhorned beetles.</title>
        <authorList>
            <person name="Shin N.R."/>
            <person name="Okamura Y."/>
            <person name="Kirsch R."/>
            <person name="Pauchet Y."/>
        </authorList>
    </citation>
    <scope>NUCLEOTIDE SEQUENCE [LARGE SCALE GENOMIC DNA]</scope>
    <source>
        <strain evidence="1">EAD_L_NR</strain>
    </source>
</reference>
<dbReference type="Proteomes" id="UP001159042">
    <property type="component" value="Unassembled WGS sequence"/>
</dbReference>
<keyword evidence="2" id="KW-1185">Reference proteome</keyword>
<gene>
    <name evidence="1" type="ORF">NQ315_000520</name>
</gene>
<sequence length="191" mass="22072">MDFVTQFYNIQGDLISERKRNFSKLLKAQTVPLTEEDLKSLHPRTPLEGLFHIDILIHFKILKKLLDVIKGGNEVYISKIMKHPLLVKETIGYVSAESFVNEFLPCVSRAMRMKVVKKDNLGYVVNFCSICFEAVFWDALKIIAAYSIVTSQFYRENGLLRSALKHIEYAASHENSSTDMNCFDKFMYTEQ</sequence>
<evidence type="ECO:0000313" key="2">
    <source>
        <dbReference type="Proteomes" id="UP001159042"/>
    </source>
</evidence>
<proteinExistence type="predicted"/>
<dbReference type="AlphaFoldDB" id="A0AAV8VDD2"/>
<protein>
    <submittedName>
        <fullName evidence="1">Uncharacterized protein</fullName>
    </submittedName>
</protein>
<name>A0AAV8VDD2_9CUCU</name>
<organism evidence="1 2">
    <name type="scientific">Exocentrus adspersus</name>
    <dbReference type="NCBI Taxonomy" id="1586481"/>
    <lineage>
        <taxon>Eukaryota</taxon>
        <taxon>Metazoa</taxon>
        <taxon>Ecdysozoa</taxon>
        <taxon>Arthropoda</taxon>
        <taxon>Hexapoda</taxon>
        <taxon>Insecta</taxon>
        <taxon>Pterygota</taxon>
        <taxon>Neoptera</taxon>
        <taxon>Endopterygota</taxon>
        <taxon>Coleoptera</taxon>
        <taxon>Polyphaga</taxon>
        <taxon>Cucujiformia</taxon>
        <taxon>Chrysomeloidea</taxon>
        <taxon>Cerambycidae</taxon>
        <taxon>Lamiinae</taxon>
        <taxon>Acanthocinini</taxon>
        <taxon>Exocentrus</taxon>
    </lineage>
</organism>
<dbReference type="EMBL" id="JANEYG010000150">
    <property type="protein sequence ID" value="KAJ8912027.1"/>
    <property type="molecule type" value="Genomic_DNA"/>
</dbReference>
<evidence type="ECO:0000313" key="1">
    <source>
        <dbReference type="EMBL" id="KAJ8912027.1"/>
    </source>
</evidence>
<comment type="caution">
    <text evidence="1">The sequence shown here is derived from an EMBL/GenBank/DDBJ whole genome shotgun (WGS) entry which is preliminary data.</text>
</comment>